<dbReference type="SUPFAM" id="SSF53271">
    <property type="entry name" value="PRTase-like"/>
    <property type="match status" value="1"/>
</dbReference>
<organism evidence="4 5">
    <name type="scientific">Psychroflexus salinarum</name>
    <dbReference type="NCBI Taxonomy" id="546024"/>
    <lineage>
        <taxon>Bacteria</taxon>
        <taxon>Pseudomonadati</taxon>
        <taxon>Bacteroidota</taxon>
        <taxon>Flavobacteriia</taxon>
        <taxon>Flavobacteriales</taxon>
        <taxon>Flavobacteriaceae</taxon>
        <taxon>Psychroflexus</taxon>
    </lineage>
</organism>
<feature type="domain" description="Phosphoribosyltransferase" evidence="3">
    <location>
        <begin position="17"/>
        <end position="136"/>
    </location>
</feature>
<dbReference type="InterPro" id="IPR000836">
    <property type="entry name" value="PRTase_dom"/>
</dbReference>
<dbReference type="CDD" id="cd06223">
    <property type="entry name" value="PRTases_typeI"/>
    <property type="match status" value="1"/>
</dbReference>
<dbReference type="PANTHER" id="PTHR43363:SF1">
    <property type="entry name" value="HYPOXANTHINE-GUANINE PHOSPHORIBOSYLTRANSFERASE"/>
    <property type="match status" value="1"/>
</dbReference>
<proteinExistence type="predicted"/>
<dbReference type="EMBL" id="JBHTIV010000002">
    <property type="protein sequence ID" value="MFD0931150.1"/>
    <property type="molecule type" value="Genomic_DNA"/>
</dbReference>
<dbReference type="Gene3D" id="3.40.50.2020">
    <property type="match status" value="1"/>
</dbReference>
<evidence type="ECO:0000259" key="3">
    <source>
        <dbReference type="Pfam" id="PF00156"/>
    </source>
</evidence>
<name>A0ABW3GKW0_9FLAO</name>
<protein>
    <submittedName>
        <fullName evidence="4">Phosphoribosyltransferase</fullName>
    </submittedName>
</protein>
<evidence type="ECO:0000313" key="5">
    <source>
        <dbReference type="Proteomes" id="UP001597049"/>
    </source>
</evidence>
<comment type="caution">
    <text evidence="4">The sequence shown here is derived from an EMBL/GenBank/DDBJ whole genome shotgun (WGS) entry which is preliminary data.</text>
</comment>
<dbReference type="RefSeq" id="WP_379656488.1">
    <property type="nucleotide sequence ID" value="NZ_JBHTIV010000002.1"/>
</dbReference>
<keyword evidence="5" id="KW-1185">Reference proteome</keyword>
<dbReference type="InterPro" id="IPR029057">
    <property type="entry name" value="PRTase-like"/>
</dbReference>
<dbReference type="Pfam" id="PF00156">
    <property type="entry name" value="Pribosyltran"/>
    <property type="match status" value="1"/>
</dbReference>
<reference evidence="5" key="1">
    <citation type="journal article" date="2019" name="Int. J. Syst. Evol. Microbiol.">
        <title>The Global Catalogue of Microorganisms (GCM) 10K type strain sequencing project: providing services to taxonomists for standard genome sequencing and annotation.</title>
        <authorList>
            <consortium name="The Broad Institute Genomics Platform"/>
            <consortium name="The Broad Institute Genome Sequencing Center for Infectious Disease"/>
            <person name="Wu L."/>
            <person name="Ma J."/>
        </authorList>
    </citation>
    <scope>NUCLEOTIDE SEQUENCE [LARGE SCALE GENOMIC DNA]</scope>
    <source>
        <strain evidence="5">CCUG 56752</strain>
    </source>
</reference>
<dbReference type="Proteomes" id="UP001597049">
    <property type="component" value="Unassembled WGS sequence"/>
</dbReference>
<dbReference type="PANTHER" id="PTHR43363">
    <property type="entry name" value="HYPOXANTHINE PHOSPHORIBOSYLTRANSFERASE"/>
    <property type="match status" value="1"/>
</dbReference>
<keyword evidence="2" id="KW-0808">Transferase</keyword>
<evidence type="ECO:0000256" key="2">
    <source>
        <dbReference type="ARBA" id="ARBA00022679"/>
    </source>
</evidence>
<keyword evidence="1 4" id="KW-0328">Glycosyltransferase</keyword>
<accession>A0ABW3GKW0</accession>
<evidence type="ECO:0000256" key="1">
    <source>
        <dbReference type="ARBA" id="ARBA00022676"/>
    </source>
</evidence>
<dbReference type="GO" id="GO:0016757">
    <property type="term" value="F:glycosyltransferase activity"/>
    <property type="evidence" value="ECO:0007669"/>
    <property type="project" value="UniProtKB-KW"/>
</dbReference>
<sequence length="204" mass="22774">MTSKDKDFKAEIVSLEKAYEDSLKLAEKIAASSDRFDAIVGIARGGFPPARFLCDFLNIEELHSIQVKHYGSGAEEKEDAEVLNKDFKELSDKNVLLVDDVNDSGKTLKAASKFLEAAALLKTAVIHEKDTTNFKADFVGEPVKEWRWLIYQWAAAEDVLGFLKEGDMLEADATEAQQFLEDAYSLEVEMSLLTKILATKPAYK</sequence>
<evidence type="ECO:0000313" key="4">
    <source>
        <dbReference type="EMBL" id="MFD0931150.1"/>
    </source>
</evidence>
<gene>
    <name evidence="4" type="ORF">ACFQ0R_00915</name>
</gene>